<organism evidence="2">
    <name type="scientific">Serratia fonticola</name>
    <dbReference type="NCBI Taxonomy" id="47917"/>
    <lineage>
        <taxon>Bacteria</taxon>
        <taxon>Pseudomonadati</taxon>
        <taxon>Pseudomonadota</taxon>
        <taxon>Gammaproteobacteria</taxon>
        <taxon>Enterobacterales</taxon>
        <taxon>Yersiniaceae</taxon>
        <taxon>Serratia</taxon>
    </lineage>
</organism>
<evidence type="ECO:0000256" key="1">
    <source>
        <dbReference type="SAM" id="Phobius"/>
    </source>
</evidence>
<dbReference type="EMBL" id="CABEEZ010000020">
    <property type="protein sequence ID" value="VTR19639.1"/>
    <property type="molecule type" value="Genomic_DNA"/>
</dbReference>
<reference evidence="2" key="1">
    <citation type="submission" date="2019-05" db="EMBL/GenBank/DDBJ databases">
        <authorList>
            <consortium name="Pathogen Informatics"/>
        </authorList>
    </citation>
    <scope>NUCLEOTIDE SEQUENCE [LARGE SCALE GENOMIC DNA]</scope>
    <source>
        <strain evidence="2">NCTC12965</strain>
    </source>
</reference>
<gene>
    <name evidence="2" type="ORF">NCTC12965_00807</name>
</gene>
<dbReference type="GO" id="GO:0016020">
    <property type="term" value="C:membrane"/>
    <property type="evidence" value="ECO:0007669"/>
    <property type="project" value="InterPro"/>
</dbReference>
<dbReference type="GO" id="GO:0042910">
    <property type="term" value="F:xenobiotic transmembrane transporter activity"/>
    <property type="evidence" value="ECO:0007669"/>
    <property type="project" value="InterPro"/>
</dbReference>
<feature type="transmembrane region" description="Helical" evidence="1">
    <location>
        <begin position="14"/>
        <end position="35"/>
    </location>
</feature>
<dbReference type="AlphaFoldDB" id="A0A4U9TLX1"/>
<keyword evidence="1" id="KW-1133">Transmembrane helix</keyword>
<evidence type="ECO:0000313" key="2">
    <source>
        <dbReference type="EMBL" id="VTR19639.1"/>
    </source>
</evidence>
<sequence>MRLLSAFTSDTDKALWRLALPMIFSNITVPLLGLVDTAVIGHLDSPSYLGGVAVGSMATSFLFMLLLFLRMSTTGLTAQALGRKIPTGWLAPLCSRYCWRWWPGWRLCCCEPR</sequence>
<name>A0A4U9TLX1_SERFO</name>
<keyword evidence="1" id="KW-0812">Transmembrane</keyword>
<accession>A0A4U9TLX1</accession>
<protein>
    <submittedName>
        <fullName evidence="2">DNA-damage-inducible SOS response protein</fullName>
    </submittedName>
</protein>
<dbReference type="InterPro" id="IPR002528">
    <property type="entry name" value="MATE_fam"/>
</dbReference>
<dbReference type="Pfam" id="PF01554">
    <property type="entry name" value="MatE"/>
    <property type="match status" value="1"/>
</dbReference>
<proteinExistence type="predicted"/>
<dbReference type="GO" id="GO:0015297">
    <property type="term" value="F:antiporter activity"/>
    <property type="evidence" value="ECO:0007669"/>
    <property type="project" value="InterPro"/>
</dbReference>
<feature type="transmembrane region" description="Helical" evidence="1">
    <location>
        <begin position="47"/>
        <end position="69"/>
    </location>
</feature>
<keyword evidence="1" id="KW-0472">Membrane</keyword>